<evidence type="ECO:0000313" key="2">
    <source>
        <dbReference type="EMBL" id="CAF1676355.1"/>
    </source>
</evidence>
<dbReference type="PANTHER" id="PTHR21301">
    <property type="entry name" value="REVERSE TRANSCRIPTASE"/>
    <property type="match status" value="1"/>
</dbReference>
<dbReference type="Proteomes" id="UP000663828">
    <property type="component" value="Unassembled WGS sequence"/>
</dbReference>
<reference evidence="2" key="1">
    <citation type="submission" date="2021-02" db="EMBL/GenBank/DDBJ databases">
        <authorList>
            <person name="Nowell W R."/>
        </authorList>
    </citation>
    <scope>NUCLEOTIDE SEQUENCE</scope>
</reference>
<accession>A0A816GQY2</accession>
<dbReference type="Pfam" id="PF26215">
    <property type="entry name" value="HTH_animal"/>
    <property type="match status" value="1"/>
</dbReference>
<comment type="caution">
    <text evidence="2">The sequence shown here is derived from an EMBL/GenBank/DDBJ whole genome shotgun (WGS) entry which is preliminary data.</text>
</comment>
<dbReference type="InterPro" id="IPR000477">
    <property type="entry name" value="RT_dom"/>
</dbReference>
<proteinExistence type="predicted"/>
<evidence type="ECO:0000313" key="3">
    <source>
        <dbReference type="Proteomes" id="UP000663828"/>
    </source>
</evidence>
<feature type="domain" description="Reverse transcriptase" evidence="1">
    <location>
        <begin position="180"/>
        <end position="455"/>
    </location>
</feature>
<organism evidence="2 3">
    <name type="scientific">Adineta ricciae</name>
    <name type="common">Rotifer</name>
    <dbReference type="NCBI Taxonomy" id="249248"/>
    <lineage>
        <taxon>Eukaryota</taxon>
        <taxon>Metazoa</taxon>
        <taxon>Spiralia</taxon>
        <taxon>Gnathifera</taxon>
        <taxon>Rotifera</taxon>
        <taxon>Eurotatoria</taxon>
        <taxon>Bdelloidea</taxon>
        <taxon>Adinetida</taxon>
        <taxon>Adinetidae</taxon>
        <taxon>Adineta</taxon>
    </lineage>
</organism>
<feature type="non-terminal residue" evidence="2">
    <location>
        <position position="538"/>
    </location>
</feature>
<evidence type="ECO:0000259" key="1">
    <source>
        <dbReference type="PROSITE" id="PS50878"/>
    </source>
</evidence>
<dbReference type="EMBL" id="CAJNOR010014020">
    <property type="protein sequence ID" value="CAF1676355.1"/>
    <property type="molecule type" value="Genomic_DNA"/>
</dbReference>
<sequence length="538" mass="64028">LIRHPFTTAEIGYLSRGPTYIRPNQSALRPIRQREKQIEQGLKKVMNHLKKYMANTENYPKIPMTSSLYKFYSDRLRTDLIRRYMTPLSLRDQLRARRELKLVKSIRRKLKKHKLILRKTDKSGIFHIGRMADYKRKAAEYRQTTRAYEELDTNPFDQTICDVTHQLNQMKEMKKISEGQRLQMIPNRQQTELPYMYNLPKPHKKGTPLRPIMNTIHGATTKISKFLDRLIRPLFDKYVRQTTIVDGVDLLDKFQKYIQKDYLKSTTLFVTFDINNLYTMLPQEESLKILKQFLHEYQCDRLNNISIDTIIELARTVLEKNVFVYDKKFYRQIIGGAMGSPFTLTLANIFMWYWEKQTILCKLPSHEIYGRYIDDVFFTWNGSEQDLKKILDVANKFHSNIKLEYQISKTLPFLDILLQNNNGMLISSVYHKPSAEPTILSFLSDHPRHIFGNCIQTALMRAIRYSTTLEIFNRERRNIRLMLLYNSYPSKYIDKHFERFFRKYLPSYSSTILPLLNNEEEFFTLRQKLLAQLSIQQA</sequence>
<dbReference type="AlphaFoldDB" id="A0A816GQY2"/>
<feature type="non-terminal residue" evidence="2">
    <location>
        <position position="1"/>
    </location>
</feature>
<dbReference type="PANTHER" id="PTHR21301:SF10">
    <property type="entry name" value="REVERSE TRANSCRIPTASE DOMAIN-CONTAINING PROTEIN"/>
    <property type="match status" value="1"/>
</dbReference>
<protein>
    <recommendedName>
        <fullName evidence="1">Reverse transcriptase domain-containing protein</fullName>
    </recommendedName>
</protein>
<keyword evidence="3" id="KW-1185">Reference proteome</keyword>
<name>A0A816GQY2_ADIRI</name>
<gene>
    <name evidence="2" type="ORF">XAT740_LOCUS59678</name>
</gene>
<dbReference type="InterPro" id="IPR058912">
    <property type="entry name" value="HTH_animal"/>
</dbReference>
<dbReference type="PROSITE" id="PS50878">
    <property type="entry name" value="RT_POL"/>
    <property type="match status" value="1"/>
</dbReference>